<name>A0A7Y9KM38_9MICO</name>
<evidence type="ECO:0000313" key="2">
    <source>
        <dbReference type="EMBL" id="NYE20409.1"/>
    </source>
</evidence>
<feature type="transmembrane region" description="Helical" evidence="1">
    <location>
        <begin position="60"/>
        <end position="83"/>
    </location>
</feature>
<feature type="transmembrane region" description="Helical" evidence="1">
    <location>
        <begin position="129"/>
        <end position="153"/>
    </location>
</feature>
<keyword evidence="3" id="KW-1185">Reference proteome</keyword>
<accession>A0A7Y9KM38</accession>
<reference evidence="2 3" key="1">
    <citation type="submission" date="2020-07" db="EMBL/GenBank/DDBJ databases">
        <title>Sequencing the genomes of 1000 actinobacteria strains.</title>
        <authorList>
            <person name="Klenk H.-P."/>
        </authorList>
    </citation>
    <scope>NUCLEOTIDE SEQUENCE [LARGE SCALE GENOMIC DNA]</scope>
    <source>
        <strain evidence="2 3">DSM 24662</strain>
    </source>
</reference>
<protein>
    <submittedName>
        <fullName evidence="2">Uncharacterized protein</fullName>
    </submittedName>
</protein>
<evidence type="ECO:0000313" key="3">
    <source>
        <dbReference type="Proteomes" id="UP000576969"/>
    </source>
</evidence>
<sequence>MPPRRRLTIGIAISGTLLVTAYAVLAALQIIVLNPLAAVPSATLREIHAEMARMGESPGIPVTIGILGLGVLLAGGLLALFAGRADATPFAAATAHLLMLVLGAPAYFVASFGPGMALADTFLISGADYVSWAFAHYATSGIALLALLGAIAIGSARSDPTKRAPATA</sequence>
<gene>
    <name evidence="2" type="ORF">BJ991_002437</name>
</gene>
<dbReference type="RefSeq" id="WP_179490348.1">
    <property type="nucleotide sequence ID" value="NZ_JACCBV010000001.1"/>
</dbReference>
<keyword evidence="1" id="KW-0472">Membrane</keyword>
<feature type="transmembrane region" description="Helical" evidence="1">
    <location>
        <begin position="7"/>
        <end position="32"/>
    </location>
</feature>
<keyword evidence="1" id="KW-0812">Transmembrane</keyword>
<dbReference type="EMBL" id="JACCBV010000001">
    <property type="protein sequence ID" value="NYE20409.1"/>
    <property type="molecule type" value="Genomic_DNA"/>
</dbReference>
<keyword evidence="1" id="KW-1133">Transmembrane helix</keyword>
<organism evidence="2 3">
    <name type="scientific">Microbacterium immunditiarum</name>
    <dbReference type="NCBI Taxonomy" id="337480"/>
    <lineage>
        <taxon>Bacteria</taxon>
        <taxon>Bacillati</taxon>
        <taxon>Actinomycetota</taxon>
        <taxon>Actinomycetes</taxon>
        <taxon>Micrococcales</taxon>
        <taxon>Microbacteriaceae</taxon>
        <taxon>Microbacterium</taxon>
    </lineage>
</organism>
<feature type="transmembrane region" description="Helical" evidence="1">
    <location>
        <begin position="90"/>
        <end position="109"/>
    </location>
</feature>
<dbReference type="Proteomes" id="UP000576969">
    <property type="component" value="Unassembled WGS sequence"/>
</dbReference>
<comment type="caution">
    <text evidence="2">The sequence shown here is derived from an EMBL/GenBank/DDBJ whole genome shotgun (WGS) entry which is preliminary data.</text>
</comment>
<dbReference type="AlphaFoldDB" id="A0A7Y9KM38"/>
<proteinExistence type="predicted"/>
<evidence type="ECO:0000256" key="1">
    <source>
        <dbReference type="SAM" id="Phobius"/>
    </source>
</evidence>